<dbReference type="Pfam" id="PF00076">
    <property type="entry name" value="RRM_1"/>
    <property type="match status" value="1"/>
</dbReference>
<dbReference type="GO" id="GO:0003723">
    <property type="term" value="F:RNA binding"/>
    <property type="evidence" value="ECO:0007669"/>
    <property type="project" value="UniProtKB-KW"/>
</dbReference>
<evidence type="ECO:0000313" key="3">
    <source>
        <dbReference type="EMBL" id="JAR88024.1"/>
    </source>
</evidence>
<evidence type="ECO:0000256" key="1">
    <source>
        <dbReference type="ARBA" id="ARBA00022884"/>
    </source>
</evidence>
<feature type="domain" description="RRM" evidence="2">
    <location>
        <begin position="27"/>
        <end position="55"/>
    </location>
</feature>
<evidence type="ECO:0000259" key="2">
    <source>
        <dbReference type="Pfam" id="PF00076"/>
    </source>
</evidence>
<sequence length="111" mass="12631">RLVARGCIVLRDVEVPLEPVGGHVIHVFVYRLPPYVSEEALVQALSPYGKVKAITYATFRDRPDIRTGTRVVKVEMVKPIPNFITVHGHRVMVDYRGLRRVCRRCGQEGHI</sequence>
<feature type="non-terminal residue" evidence="3">
    <location>
        <position position="1"/>
    </location>
</feature>
<dbReference type="EMBL" id="GEGO01007380">
    <property type="protein sequence ID" value="JAR88024.1"/>
    <property type="molecule type" value="Transcribed_RNA"/>
</dbReference>
<protein>
    <submittedName>
        <fullName evidence="3">Putative tx1-1 aae</fullName>
    </submittedName>
</protein>
<dbReference type="SUPFAM" id="SSF54928">
    <property type="entry name" value="RNA-binding domain, RBD"/>
    <property type="match status" value="1"/>
</dbReference>
<dbReference type="CDD" id="cd00590">
    <property type="entry name" value="RRM_SF"/>
    <property type="match status" value="1"/>
</dbReference>
<dbReference type="AlphaFoldDB" id="A0A147BB84"/>
<proteinExistence type="predicted"/>
<organism evidence="3">
    <name type="scientific">Ixodes ricinus</name>
    <name type="common">Common tick</name>
    <name type="synonym">Acarus ricinus</name>
    <dbReference type="NCBI Taxonomy" id="34613"/>
    <lineage>
        <taxon>Eukaryota</taxon>
        <taxon>Metazoa</taxon>
        <taxon>Ecdysozoa</taxon>
        <taxon>Arthropoda</taxon>
        <taxon>Chelicerata</taxon>
        <taxon>Arachnida</taxon>
        <taxon>Acari</taxon>
        <taxon>Parasitiformes</taxon>
        <taxon>Ixodida</taxon>
        <taxon>Ixodoidea</taxon>
        <taxon>Ixodidae</taxon>
        <taxon>Ixodinae</taxon>
        <taxon>Ixodes</taxon>
    </lineage>
</organism>
<accession>A0A147BB84</accession>
<name>A0A147BB84_IXORI</name>
<reference evidence="3" key="1">
    <citation type="journal article" date="2018" name="PLoS Negl. Trop. Dis.">
        <title>Sialome diversity of ticks revealed by RNAseq of single tick salivary glands.</title>
        <authorList>
            <person name="Perner J."/>
            <person name="Kropackova S."/>
            <person name="Kopacek P."/>
            <person name="Ribeiro J.M."/>
        </authorList>
    </citation>
    <scope>NUCLEOTIDE SEQUENCE</scope>
    <source>
        <strain evidence="3">Siblings of single egg batch collected in Ceske Budejovice</strain>
        <tissue evidence="3">Salivary glands</tissue>
    </source>
</reference>
<feature type="non-terminal residue" evidence="3">
    <location>
        <position position="111"/>
    </location>
</feature>
<dbReference type="InterPro" id="IPR000504">
    <property type="entry name" value="RRM_dom"/>
</dbReference>
<dbReference type="InterPro" id="IPR035979">
    <property type="entry name" value="RBD_domain_sf"/>
</dbReference>
<keyword evidence="1" id="KW-0694">RNA-binding</keyword>